<protein>
    <submittedName>
        <fullName evidence="1">Uncharacterized protein</fullName>
    </submittedName>
</protein>
<comment type="caution">
    <text evidence="1">The sequence shown here is derived from an EMBL/GenBank/DDBJ whole genome shotgun (WGS) entry which is preliminary data.</text>
</comment>
<name>A0AAE0J4Z4_9PEZI</name>
<dbReference type="AlphaFoldDB" id="A0AAE0J4Z4"/>
<accession>A0AAE0J4Z4</accession>
<reference evidence="1" key="2">
    <citation type="submission" date="2023-06" db="EMBL/GenBank/DDBJ databases">
        <authorList>
            <consortium name="Lawrence Berkeley National Laboratory"/>
            <person name="Haridas S."/>
            <person name="Hensen N."/>
            <person name="Bonometti L."/>
            <person name="Westerberg I."/>
            <person name="Brannstrom I.O."/>
            <person name="Guillou S."/>
            <person name="Cros-Aarteil S."/>
            <person name="Calhoun S."/>
            <person name="Kuo A."/>
            <person name="Mondo S."/>
            <person name="Pangilinan J."/>
            <person name="Riley R."/>
            <person name="Labutti K."/>
            <person name="Andreopoulos B."/>
            <person name="Lipzen A."/>
            <person name="Chen C."/>
            <person name="Yanf M."/>
            <person name="Daum C."/>
            <person name="Ng V."/>
            <person name="Clum A."/>
            <person name="Steindorff A."/>
            <person name="Ohm R."/>
            <person name="Martin F."/>
            <person name="Silar P."/>
            <person name="Natvig D."/>
            <person name="Lalanne C."/>
            <person name="Gautier V."/>
            <person name="Ament-Velasquez S.L."/>
            <person name="Kruys A."/>
            <person name="Hutchinson M.I."/>
            <person name="Powell A.J."/>
            <person name="Barry K."/>
            <person name="Miller A.N."/>
            <person name="Grigoriev I.V."/>
            <person name="Debuchy R."/>
            <person name="Gladieux P."/>
            <person name="Thoren M.H."/>
            <person name="Johannesson H."/>
        </authorList>
    </citation>
    <scope>NUCLEOTIDE SEQUENCE</scope>
    <source>
        <strain evidence="1">SMH4131-1</strain>
    </source>
</reference>
<dbReference type="EMBL" id="JAUEPO010000001">
    <property type="protein sequence ID" value="KAK3336984.1"/>
    <property type="molecule type" value="Genomic_DNA"/>
</dbReference>
<keyword evidence="2" id="KW-1185">Reference proteome</keyword>
<organism evidence="1 2">
    <name type="scientific">Cercophora scortea</name>
    <dbReference type="NCBI Taxonomy" id="314031"/>
    <lineage>
        <taxon>Eukaryota</taxon>
        <taxon>Fungi</taxon>
        <taxon>Dikarya</taxon>
        <taxon>Ascomycota</taxon>
        <taxon>Pezizomycotina</taxon>
        <taxon>Sordariomycetes</taxon>
        <taxon>Sordariomycetidae</taxon>
        <taxon>Sordariales</taxon>
        <taxon>Lasiosphaeriaceae</taxon>
        <taxon>Cercophora</taxon>
    </lineage>
</organism>
<dbReference type="Proteomes" id="UP001286456">
    <property type="component" value="Unassembled WGS sequence"/>
</dbReference>
<gene>
    <name evidence="1" type="ORF">B0T19DRAFT_57585</name>
</gene>
<evidence type="ECO:0000313" key="2">
    <source>
        <dbReference type="Proteomes" id="UP001286456"/>
    </source>
</evidence>
<reference evidence="1" key="1">
    <citation type="journal article" date="2023" name="Mol. Phylogenet. Evol.">
        <title>Genome-scale phylogeny and comparative genomics of the fungal order Sordariales.</title>
        <authorList>
            <person name="Hensen N."/>
            <person name="Bonometti L."/>
            <person name="Westerberg I."/>
            <person name="Brannstrom I.O."/>
            <person name="Guillou S."/>
            <person name="Cros-Aarteil S."/>
            <person name="Calhoun S."/>
            <person name="Haridas S."/>
            <person name="Kuo A."/>
            <person name="Mondo S."/>
            <person name="Pangilinan J."/>
            <person name="Riley R."/>
            <person name="LaButti K."/>
            <person name="Andreopoulos B."/>
            <person name="Lipzen A."/>
            <person name="Chen C."/>
            <person name="Yan M."/>
            <person name="Daum C."/>
            <person name="Ng V."/>
            <person name="Clum A."/>
            <person name="Steindorff A."/>
            <person name="Ohm R.A."/>
            <person name="Martin F."/>
            <person name="Silar P."/>
            <person name="Natvig D.O."/>
            <person name="Lalanne C."/>
            <person name="Gautier V."/>
            <person name="Ament-Velasquez S.L."/>
            <person name="Kruys A."/>
            <person name="Hutchinson M.I."/>
            <person name="Powell A.J."/>
            <person name="Barry K."/>
            <person name="Miller A.N."/>
            <person name="Grigoriev I.V."/>
            <person name="Debuchy R."/>
            <person name="Gladieux P."/>
            <person name="Hiltunen Thoren M."/>
            <person name="Johannesson H."/>
        </authorList>
    </citation>
    <scope>NUCLEOTIDE SEQUENCE</scope>
    <source>
        <strain evidence="1">SMH4131-1</strain>
    </source>
</reference>
<proteinExistence type="predicted"/>
<sequence length="183" mass="20526">MASLPASTADAVAYFQKHGIYYLEDAIIGIVVKEVDDKCLSRNLDSWRYFKDLVLRNTRLRSILEPFLHETNPRICYTFGAEPGRFFCFLPQAGLSHRMLVSVWSAGTKLELVEGSHIGPLKAVQASNGLFEVPAKKGSPIQLDEGGIAILDVRFVLQRKAGFTIFYGMEKEQKEQNGQKEDV</sequence>
<evidence type="ECO:0000313" key="1">
    <source>
        <dbReference type="EMBL" id="KAK3336984.1"/>
    </source>
</evidence>